<dbReference type="KEGG" id="pti:PHATR_46662"/>
<dbReference type="GeneID" id="7204583"/>
<dbReference type="OrthoDB" id="195904at2759"/>
<dbReference type="eggNOG" id="ENOG502SPCR">
    <property type="taxonomic scope" value="Eukaryota"/>
</dbReference>
<name>B5Y3D3_PHATC</name>
<feature type="chain" id="PRO_5002841092" evidence="1">
    <location>
        <begin position="23"/>
        <end position="187"/>
    </location>
</feature>
<keyword evidence="1" id="KW-0732">Signal</keyword>
<evidence type="ECO:0000313" key="2">
    <source>
        <dbReference type="EMBL" id="ACI65100.1"/>
    </source>
</evidence>
<dbReference type="PaxDb" id="2850-Phatr46662"/>
<dbReference type="EMBL" id="CP001141">
    <property type="protein sequence ID" value="ACI65100.1"/>
    <property type="molecule type" value="Genomic_DNA"/>
</dbReference>
<proteinExistence type="predicted"/>
<dbReference type="InParanoid" id="B5Y3D3"/>
<accession>B5Y3D3</accession>
<dbReference type="RefSeq" id="XP_002185630.1">
    <property type="nucleotide sequence ID" value="XM_002185594.1"/>
</dbReference>
<reference evidence="3" key="2">
    <citation type="submission" date="2008-08" db="EMBL/GenBank/DDBJ databases">
        <authorList>
            <consortium name="Diatom Consortium"/>
            <person name="Grigoriev I."/>
            <person name="Grimwood J."/>
            <person name="Kuo A."/>
            <person name="Otillar R.P."/>
            <person name="Salamov A."/>
            <person name="Detter J.C."/>
            <person name="Lindquist E."/>
            <person name="Shapiro H."/>
            <person name="Lucas S."/>
            <person name="Glavina del Rio T."/>
            <person name="Pitluck S."/>
            <person name="Rokhsar D."/>
            <person name="Bowler C."/>
        </authorList>
    </citation>
    <scope>GENOME REANNOTATION</scope>
    <source>
        <strain evidence="3">CCAP 1055/1</strain>
    </source>
</reference>
<gene>
    <name evidence="2" type="ORF">PHATR_46662</name>
</gene>
<evidence type="ECO:0000313" key="3">
    <source>
        <dbReference type="Proteomes" id="UP000000759"/>
    </source>
</evidence>
<dbReference type="AlphaFoldDB" id="B5Y3D3"/>
<keyword evidence="3" id="KW-1185">Reference proteome</keyword>
<sequence length="187" mass="20338">MVLRIHTLVPLLSLVLPTLGRAFVAQQVPSRLSARAFPRLFASEDWKIEIDMPPVGSGIKAYMKILPILSVPSEIVQVRYKVPFGLNVEPKKSLAVCTKDGPGGEKVGDVLRYTTQWTLGLPAGDGLVTTAASFAGGLSWQCSMFDVMNAKAWEQVVEALVSNVDTKTDEVVLLFERPLEGTAPEVE</sequence>
<feature type="signal peptide" evidence="1">
    <location>
        <begin position="1"/>
        <end position="22"/>
    </location>
</feature>
<dbReference type="HOGENOM" id="CLU_1450311_0_0_1"/>
<organism evidence="2 3">
    <name type="scientific">Phaeodactylum tricornutum (strain CCAP 1055/1)</name>
    <dbReference type="NCBI Taxonomy" id="556484"/>
    <lineage>
        <taxon>Eukaryota</taxon>
        <taxon>Sar</taxon>
        <taxon>Stramenopiles</taxon>
        <taxon>Ochrophyta</taxon>
        <taxon>Bacillariophyta</taxon>
        <taxon>Bacillariophyceae</taxon>
        <taxon>Bacillariophycidae</taxon>
        <taxon>Naviculales</taxon>
        <taxon>Phaeodactylaceae</taxon>
        <taxon>Phaeodactylum</taxon>
    </lineage>
</organism>
<protein>
    <submittedName>
        <fullName evidence="2">Uncharacterized protein</fullName>
    </submittedName>
</protein>
<dbReference type="Proteomes" id="UP000000759">
    <property type="component" value="Chromosome 11"/>
</dbReference>
<reference evidence="2 3" key="1">
    <citation type="journal article" date="2008" name="Nature">
        <title>The Phaeodactylum genome reveals the evolutionary history of diatom genomes.</title>
        <authorList>
            <person name="Bowler C."/>
            <person name="Allen A.E."/>
            <person name="Badger J.H."/>
            <person name="Grimwood J."/>
            <person name="Jabbari K."/>
            <person name="Kuo A."/>
            <person name="Maheswari U."/>
            <person name="Martens C."/>
            <person name="Maumus F."/>
            <person name="Otillar R.P."/>
            <person name="Rayko E."/>
            <person name="Salamov A."/>
            <person name="Vandepoele K."/>
            <person name="Beszteri B."/>
            <person name="Gruber A."/>
            <person name="Heijde M."/>
            <person name="Katinka M."/>
            <person name="Mock T."/>
            <person name="Valentin K."/>
            <person name="Verret F."/>
            <person name="Berges J.A."/>
            <person name="Brownlee C."/>
            <person name="Cadoret J.P."/>
            <person name="Chiovitti A."/>
            <person name="Choi C.J."/>
            <person name="Coesel S."/>
            <person name="De Martino A."/>
            <person name="Detter J.C."/>
            <person name="Durkin C."/>
            <person name="Falciatore A."/>
            <person name="Fournet J."/>
            <person name="Haruta M."/>
            <person name="Huysman M.J."/>
            <person name="Jenkins B.D."/>
            <person name="Jiroutova K."/>
            <person name="Jorgensen R.E."/>
            <person name="Joubert Y."/>
            <person name="Kaplan A."/>
            <person name="Kroger N."/>
            <person name="Kroth P.G."/>
            <person name="La Roche J."/>
            <person name="Lindquist E."/>
            <person name="Lommer M."/>
            <person name="Martin-Jezequel V."/>
            <person name="Lopez P.J."/>
            <person name="Lucas S."/>
            <person name="Mangogna M."/>
            <person name="McGinnis K."/>
            <person name="Medlin L.K."/>
            <person name="Montsant A."/>
            <person name="Oudot-Le Secq M.P."/>
            <person name="Napoli C."/>
            <person name="Obornik M."/>
            <person name="Parker M.S."/>
            <person name="Petit J.L."/>
            <person name="Porcel B.M."/>
            <person name="Poulsen N."/>
            <person name="Robison M."/>
            <person name="Rychlewski L."/>
            <person name="Rynearson T.A."/>
            <person name="Schmutz J."/>
            <person name="Shapiro H."/>
            <person name="Siaut M."/>
            <person name="Stanley M."/>
            <person name="Sussman M.R."/>
            <person name="Taylor A.R."/>
            <person name="Vardi A."/>
            <person name="von Dassow P."/>
            <person name="Vyverman W."/>
            <person name="Willis A."/>
            <person name="Wyrwicz L.S."/>
            <person name="Rokhsar D.S."/>
            <person name="Weissenbach J."/>
            <person name="Armbrust E.V."/>
            <person name="Green B.R."/>
            <person name="Van de Peer Y."/>
            <person name="Grigoriev I.V."/>
        </authorList>
    </citation>
    <scope>NUCLEOTIDE SEQUENCE [LARGE SCALE GENOMIC DNA]</scope>
    <source>
        <strain evidence="2 3">CCAP 1055/1</strain>
    </source>
</reference>
<evidence type="ECO:0000256" key="1">
    <source>
        <dbReference type="SAM" id="SignalP"/>
    </source>
</evidence>